<dbReference type="Proteomes" id="UP000002878">
    <property type="component" value="Chromosome"/>
</dbReference>
<dbReference type="AlphaFoldDB" id="I2C5N4"/>
<proteinExistence type="predicted"/>
<dbReference type="RefSeq" id="WP_014417902.1">
    <property type="nucleotide sequence ID" value="NC_017061.1"/>
</dbReference>
<dbReference type="HOGENOM" id="CLU_049419_0_0_9"/>
<dbReference type="KEGG" id="bqy:MUS_1991"/>
<evidence type="ECO:0008006" key="3">
    <source>
        <dbReference type="Google" id="ProtNLM"/>
    </source>
</evidence>
<evidence type="ECO:0000313" key="2">
    <source>
        <dbReference type="Proteomes" id="UP000002878"/>
    </source>
</evidence>
<evidence type="ECO:0000313" key="1">
    <source>
        <dbReference type="EMBL" id="AFJ61958.1"/>
    </source>
</evidence>
<organism evidence="1 2">
    <name type="scientific">Bacillus amyloliquefaciens (strain Y2)</name>
    <name type="common">Bacillus amyloliquefaciens subsp. plantarum (strain B9601-Y2)</name>
    <dbReference type="NCBI Taxonomy" id="1155777"/>
    <lineage>
        <taxon>Bacteria</taxon>
        <taxon>Bacillati</taxon>
        <taxon>Bacillota</taxon>
        <taxon>Bacilli</taxon>
        <taxon>Bacillales</taxon>
        <taxon>Bacillaceae</taxon>
        <taxon>Bacillus</taxon>
        <taxon>Bacillus amyloliquefaciens group</taxon>
    </lineage>
</organism>
<gene>
    <name evidence="1" type="ORF">MUS_1991</name>
</gene>
<sequence>MSTKLYEKSKYLKKKLAQSDKIDESIKSFSYDIYDSLDHKPDFKNAPIGIKPSSGEKISVDFFAEKERIEMLIDWTLEIYPIILILENECKLPIERDVSEDLDVFLNNVYDKFINALNSLPCEQTFELSKVESIDKLRNMISESLQQSLNGSAGSAYEKFKNGMDYFINELGDLSGLSLLVEEIRTYDTLFRMRKGENENQVFLKEDMFHVPFEKRGRIGSNRFSLLGFPSLYLGSSLAVCKEELCESTADLESMQASAIRINDIENVQILDISLPSSVISKRLGFLFESTYKGKTSFNFNNLFLLWVVSAACSLKVKNPHDKFKPEYIIPQFLTEWVKCSSEYAGICYMSTKVSALTTENVGLYKNYVFPIKERKSKGHCPYLSSLFEVSQPKSFYNSNDLLECTYNKVSIYLDESIDKDTEGNSIPYENTDLGRMEAVLISSFRNSDI</sequence>
<dbReference type="EMBL" id="CP003332">
    <property type="protein sequence ID" value="AFJ61958.1"/>
    <property type="molecule type" value="Genomic_DNA"/>
</dbReference>
<name>I2C5N4_BACAY</name>
<reference evidence="1 2" key="1">
    <citation type="journal article" date="2012" name="J. Biotechnol.">
        <title>Genome sequence of the plant growth promoting strain Bacillus amyloliquefaciens subsp. plantarum B9601-Y2 and expression of mersacidin and other secondary metabolites.</title>
        <authorList>
            <person name="He P."/>
            <person name="Hao K."/>
            <person name="Blom J."/>
            <person name="Ruckert C."/>
            <person name="Vater J."/>
            <person name="Mao Z."/>
            <person name="Wu Y."/>
            <person name="Hou M."/>
            <person name="He P."/>
            <person name="He Y."/>
            <person name="Borriss R."/>
        </authorList>
    </citation>
    <scope>NUCLEOTIDE SEQUENCE [LARGE SCALE GENOMIC DNA]</scope>
    <source>
        <strain evidence="1">Y2</strain>
    </source>
</reference>
<dbReference type="KEGG" id="bya:BANAU_1770"/>
<dbReference type="PATRIC" id="fig|1126211.3.peg.1893"/>
<protein>
    <recommendedName>
        <fullName evidence="3">RES domain-containing protein</fullName>
    </recommendedName>
</protein>
<accession>I2C5N4</accession>